<evidence type="ECO:0000313" key="2">
    <source>
        <dbReference type="Proteomes" id="UP000549882"/>
    </source>
</evidence>
<keyword evidence="2" id="KW-1185">Reference proteome</keyword>
<accession>A0A7W9D4Z9</accession>
<dbReference type="RefSeq" id="WP_183941328.1">
    <property type="nucleotide sequence ID" value="NZ_JACHBI010000034.1"/>
</dbReference>
<dbReference type="EMBL" id="JACHBI010000034">
    <property type="protein sequence ID" value="MBB5578012.1"/>
    <property type="molecule type" value="Genomic_DNA"/>
</dbReference>
<sequence>MALYFNGAEDLFGPDHRTKEIEVSLQPDLLTPKAQGDKDADGLDAVYSFSIARRFWEIRDWAFPGQTP</sequence>
<comment type="caution">
    <text evidence="1">The sequence shown here is derived from an EMBL/GenBank/DDBJ whole genome shotgun (WGS) entry which is preliminary data.</text>
</comment>
<dbReference type="AlphaFoldDB" id="A0A7W9D4Z9"/>
<proteinExistence type="predicted"/>
<gene>
    <name evidence="1" type="ORF">GGD50_006668</name>
</gene>
<dbReference type="Proteomes" id="UP000549882">
    <property type="component" value="Unassembled WGS sequence"/>
</dbReference>
<reference evidence="1 2" key="1">
    <citation type="submission" date="2020-08" db="EMBL/GenBank/DDBJ databases">
        <title>Genomic Encyclopedia of Type Strains, Phase IV (KMG-V): Genome sequencing to study the core and pangenomes of soil and plant-associated prokaryotes.</title>
        <authorList>
            <person name="Whitman W."/>
        </authorList>
    </citation>
    <scope>NUCLEOTIDE SEQUENCE [LARGE SCALE GENOMIC DNA]</scope>
    <source>
        <strain evidence="1 2">SEMIA 4064</strain>
    </source>
</reference>
<name>A0A7W9D4Z9_9HYPH</name>
<protein>
    <submittedName>
        <fullName evidence="1">Uncharacterized protein</fullName>
    </submittedName>
</protein>
<organism evidence="1 2">
    <name type="scientific">Rhizobium paranaense</name>
    <dbReference type="NCBI Taxonomy" id="1650438"/>
    <lineage>
        <taxon>Bacteria</taxon>
        <taxon>Pseudomonadati</taxon>
        <taxon>Pseudomonadota</taxon>
        <taxon>Alphaproteobacteria</taxon>
        <taxon>Hyphomicrobiales</taxon>
        <taxon>Rhizobiaceae</taxon>
        <taxon>Rhizobium/Agrobacterium group</taxon>
        <taxon>Rhizobium</taxon>
    </lineage>
</organism>
<evidence type="ECO:0000313" key="1">
    <source>
        <dbReference type="EMBL" id="MBB5578012.1"/>
    </source>
</evidence>